<reference evidence="3 4" key="1">
    <citation type="submission" date="2017-01" db="EMBL/GenBank/DDBJ databases">
        <authorList>
            <person name="Mah S.A."/>
            <person name="Swanson W.J."/>
            <person name="Moy G.W."/>
            <person name="Vacquier V.D."/>
        </authorList>
    </citation>
    <scope>NUCLEOTIDE SEQUENCE [LARGE SCALE GENOMIC DNA]</scope>
    <source>
        <strain evidence="3 4">GSMNP</strain>
    </source>
</reference>
<dbReference type="InterPro" id="IPR013099">
    <property type="entry name" value="K_chnl_dom"/>
</dbReference>
<dbReference type="OrthoDB" id="5582894at2759"/>
<feature type="compositionally biased region" description="Basic and acidic residues" evidence="1">
    <location>
        <begin position="55"/>
        <end position="69"/>
    </location>
</feature>
<accession>A0A1R1XXI4</accession>
<keyword evidence="4" id="KW-1185">Reference proteome</keyword>
<protein>
    <recommendedName>
        <fullName evidence="2">Potassium channel domain-containing protein</fullName>
    </recommendedName>
</protein>
<evidence type="ECO:0000313" key="4">
    <source>
        <dbReference type="Proteomes" id="UP000187283"/>
    </source>
</evidence>
<feature type="compositionally biased region" description="Polar residues" evidence="1">
    <location>
        <begin position="36"/>
        <end position="54"/>
    </location>
</feature>
<dbReference type="STRING" id="133412.A0A1R1XXI4"/>
<feature type="compositionally biased region" description="Polar residues" evidence="1">
    <location>
        <begin position="70"/>
        <end position="90"/>
    </location>
</feature>
<dbReference type="AlphaFoldDB" id="A0A1R1XXI4"/>
<dbReference type="Pfam" id="PF07885">
    <property type="entry name" value="Ion_trans_2"/>
    <property type="match status" value="1"/>
</dbReference>
<proteinExistence type="predicted"/>
<feature type="domain" description="Potassium channel" evidence="2">
    <location>
        <begin position="169"/>
        <end position="206"/>
    </location>
</feature>
<feature type="compositionally biased region" description="Polar residues" evidence="1">
    <location>
        <begin position="13"/>
        <end position="24"/>
    </location>
</feature>
<comment type="caution">
    <text evidence="3">The sequence shown here is derived from an EMBL/GenBank/DDBJ whole genome shotgun (WGS) entry which is preliminary data.</text>
</comment>
<sequence>MIFIHRVFPKHSINNSDDIQTGSDKNSKSKDCVISPDNQIINDSNDICSVSTPEHMNDQRLSKLEKKDYPQQTSYNYTNANNSKSNSWPLHSNDSIPTNYLKDNIDISLISSSADKDVLRTNKLNDLSLPNTPSKSNPAEQIDAAHMNNLLNSVNSDYEHINTFGPEFVTAAIFYSFEKDQWTYYDAVWFCFISFTTIGYGDKTPRIDL</sequence>
<organism evidence="3 4">
    <name type="scientific">Smittium culicis</name>
    <dbReference type="NCBI Taxonomy" id="133412"/>
    <lineage>
        <taxon>Eukaryota</taxon>
        <taxon>Fungi</taxon>
        <taxon>Fungi incertae sedis</taxon>
        <taxon>Zoopagomycota</taxon>
        <taxon>Kickxellomycotina</taxon>
        <taxon>Harpellomycetes</taxon>
        <taxon>Harpellales</taxon>
        <taxon>Legeriomycetaceae</taxon>
        <taxon>Smittium</taxon>
    </lineage>
</organism>
<dbReference type="Proteomes" id="UP000187283">
    <property type="component" value="Unassembled WGS sequence"/>
</dbReference>
<feature type="region of interest" description="Disordered" evidence="1">
    <location>
        <begin position="13"/>
        <end position="90"/>
    </location>
</feature>
<dbReference type="Gene3D" id="1.10.287.70">
    <property type="match status" value="1"/>
</dbReference>
<name>A0A1R1XXI4_9FUNG</name>
<dbReference type="EMBL" id="LSSN01001524">
    <property type="protein sequence ID" value="OMJ19315.1"/>
    <property type="molecule type" value="Genomic_DNA"/>
</dbReference>
<evidence type="ECO:0000259" key="2">
    <source>
        <dbReference type="Pfam" id="PF07885"/>
    </source>
</evidence>
<evidence type="ECO:0000256" key="1">
    <source>
        <dbReference type="SAM" id="MobiDB-lite"/>
    </source>
</evidence>
<dbReference type="SUPFAM" id="SSF81324">
    <property type="entry name" value="Voltage-gated potassium channels"/>
    <property type="match status" value="1"/>
</dbReference>
<gene>
    <name evidence="3" type="ORF">AYI70_g4814</name>
</gene>
<evidence type="ECO:0000313" key="3">
    <source>
        <dbReference type="EMBL" id="OMJ19315.1"/>
    </source>
</evidence>